<feature type="region of interest" description="Disordered" evidence="1">
    <location>
        <begin position="152"/>
        <end position="200"/>
    </location>
</feature>
<dbReference type="AlphaFoldDB" id="A0A6C0DNG0"/>
<accession>A0A6C0DNG0</accession>
<name>A0A6C0DNG0_9ZZZZ</name>
<evidence type="ECO:0000313" key="2">
    <source>
        <dbReference type="EMBL" id="QHT17409.1"/>
    </source>
</evidence>
<protein>
    <submittedName>
        <fullName evidence="2">Uncharacterized protein</fullName>
    </submittedName>
</protein>
<evidence type="ECO:0000256" key="1">
    <source>
        <dbReference type="SAM" id="MobiDB-lite"/>
    </source>
</evidence>
<feature type="compositionally biased region" description="Low complexity" evidence="1">
    <location>
        <begin position="168"/>
        <end position="200"/>
    </location>
</feature>
<sequence>MKIINIEQFEKLPKKGPTVGRALEAGKLYYIRDIRSKTNPVYVGRYVKPVTYYNDNSVSYNYRFEDVECLVNPSKYNRQPGNTYGNIEKYYEVVYPTPTKSDIRNKKITMGELEDFIHVKKAEPHESTPNISFFGKDYRKVRDKYNNNKSKIYSSLSSSRSSRKRISSLKPSSSKTRSTRSSNRSSNRSYYRSSSSSYRS</sequence>
<proteinExistence type="predicted"/>
<dbReference type="EMBL" id="MN739634">
    <property type="protein sequence ID" value="QHT17409.1"/>
    <property type="molecule type" value="Genomic_DNA"/>
</dbReference>
<reference evidence="2" key="1">
    <citation type="journal article" date="2020" name="Nature">
        <title>Giant virus diversity and host interactions through global metagenomics.</title>
        <authorList>
            <person name="Schulz F."/>
            <person name="Roux S."/>
            <person name="Paez-Espino D."/>
            <person name="Jungbluth S."/>
            <person name="Walsh D.A."/>
            <person name="Denef V.J."/>
            <person name="McMahon K.D."/>
            <person name="Konstantinidis K.T."/>
            <person name="Eloe-Fadrosh E.A."/>
            <person name="Kyrpides N.C."/>
            <person name="Woyke T."/>
        </authorList>
    </citation>
    <scope>NUCLEOTIDE SEQUENCE</scope>
    <source>
        <strain evidence="2">GVMAG-M-3300023174-24</strain>
    </source>
</reference>
<organism evidence="2">
    <name type="scientific">viral metagenome</name>
    <dbReference type="NCBI Taxonomy" id="1070528"/>
    <lineage>
        <taxon>unclassified sequences</taxon>
        <taxon>metagenomes</taxon>
        <taxon>organismal metagenomes</taxon>
    </lineage>
</organism>